<dbReference type="Gene3D" id="2.70.130.10">
    <property type="entry name" value="Mannose-6-phosphate receptor binding domain"/>
    <property type="match status" value="1"/>
</dbReference>
<dbReference type="PANTHER" id="PTHR22727">
    <property type="entry name" value="PROTEIN CBG13728"/>
    <property type="match status" value="1"/>
</dbReference>
<dbReference type="GO" id="GO:0005886">
    <property type="term" value="C:plasma membrane"/>
    <property type="evidence" value="ECO:0007669"/>
    <property type="project" value="UniProtKB-SubCell"/>
</dbReference>
<dbReference type="InterPro" id="IPR056606">
    <property type="entry name" value="Elapor1/2_C"/>
</dbReference>
<dbReference type="AlphaFoldDB" id="A0A9X0CQS6"/>
<evidence type="ECO:0000256" key="5">
    <source>
        <dbReference type="ARBA" id="ARBA00022729"/>
    </source>
</evidence>
<evidence type="ECO:0000256" key="4">
    <source>
        <dbReference type="ARBA" id="ARBA00022692"/>
    </source>
</evidence>
<keyword evidence="7" id="KW-0472">Membrane</keyword>
<keyword evidence="5" id="KW-0732">Signal</keyword>
<evidence type="ECO:0000256" key="9">
    <source>
        <dbReference type="ARBA" id="ARBA00023180"/>
    </source>
</evidence>
<keyword evidence="9" id="KW-0325">Glycoprotein</keyword>
<evidence type="ECO:0000256" key="3">
    <source>
        <dbReference type="ARBA" id="ARBA00022475"/>
    </source>
</evidence>
<dbReference type="InterPro" id="IPR039181">
    <property type="entry name" value="Elapor1/2"/>
</dbReference>
<evidence type="ECO:0000313" key="12">
    <source>
        <dbReference type="Proteomes" id="UP001163046"/>
    </source>
</evidence>
<dbReference type="Pfam" id="PF23089">
    <property type="entry name" value="ELAPOR1_C"/>
    <property type="match status" value="1"/>
</dbReference>
<comment type="similarity">
    <text evidence="2">Belongs to the ELAPOR family.</text>
</comment>
<dbReference type="InterPro" id="IPR056607">
    <property type="entry name" value="Elapor1/2_MRH"/>
</dbReference>
<dbReference type="InterPro" id="IPR044865">
    <property type="entry name" value="MRH_dom"/>
</dbReference>
<evidence type="ECO:0000256" key="8">
    <source>
        <dbReference type="ARBA" id="ARBA00023157"/>
    </source>
</evidence>
<dbReference type="PANTHER" id="PTHR22727:SF15">
    <property type="entry name" value="MRH DOMAIN-CONTAINING PROTEIN"/>
    <property type="match status" value="1"/>
</dbReference>
<reference evidence="11" key="1">
    <citation type="submission" date="2023-01" db="EMBL/GenBank/DDBJ databases">
        <title>Genome assembly of the deep-sea coral Lophelia pertusa.</title>
        <authorList>
            <person name="Herrera S."/>
            <person name="Cordes E."/>
        </authorList>
    </citation>
    <scope>NUCLEOTIDE SEQUENCE</scope>
    <source>
        <strain evidence="11">USNM1676648</strain>
        <tissue evidence="11">Polyp</tissue>
    </source>
</reference>
<keyword evidence="8" id="KW-1015">Disulfide bond</keyword>
<accession>A0A9X0CQS6</accession>
<feature type="domain" description="MRH" evidence="10">
    <location>
        <begin position="73"/>
        <end position="266"/>
    </location>
</feature>
<protein>
    <recommendedName>
        <fullName evidence="10">MRH domain-containing protein</fullName>
    </recommendedName>
</protein>
<sequence length="407" mass="45208">MMEFRILMEVIGSRSTPLLLTTLSVEVQTTAASAQCRQETDTYLNTSNPYGKDSCVPCGPGLTSEEGSTICHSDCFFTSVKHARIFNLTGLKGAHSIASGPSFTSRGYRYYHLFNMSLCGHPYKMAKCHSNISLSSGKSLSYNMTSPVCRMTVVPDPVVITTQTISLADQLVGIYEDMGDNSTNETTSVFAEKGGPVKNTSTFFLFKFHGSSSSEACPNGRSVWTTVLCDNTVGKGVLDLPARCPDGTCDGCRFEILWRTKFACPICTAFDYSRVRSSCESGKKTITYMWNQPRLCRDGVPLPPPKTSECSILEQSVGSAMKDFKVHFKGGKERGKKILKKIKDMASGRKKEKVTFDDDDDEYLSPYTWIQAKRRSQMTSIKHQRAQGNRLLCNCSKFILRTDQFKK</sequence>
<proteinExistence type="inferred from homology"/>
<gene>
    <name evidence="11" type="ORF">OS493_029371</name>
</gene>
<keyword evidence="6" id="KW-1133">Transmembrane helix</keyword>
<evidence type="ECO:0000256" key="7">
    <source>
        <dbReference type="ARBA" id="ARBA00023136"/>
    </source>
</evidence>
<organism evidence="11 12">
    <name type="scientific">Desmophyllum pertusum</name>
    <dbReference type="NCBI Taxonomy" id="174260"/>
    <lineage>
        <taxon>Eukaryota</taxon>
        <taxon>Metazoa</taxon>
        <taxon>Cnidaria</taxon>
        <taxon>Anthozoa</taxon>
        <taxon>Hexacorallia</taxon>
        <taxon>Scleractinia</taxon>
        <taxon>Caryophylliina</taxon>
        <taxon>Caryophylliidae</taxon>
        <taxon>Desmophyllum</taxon>
    </lineage>
</organism>
<keyword evidence="12" id="KW-1185">Reference proteome</keyword>
<dbReference type="EMBL" id="MU826855">
    <property type="protein sequence ID" value="KAJ7370828.1"/>
    <property type="molecule type" value="Genomic_DNA"/>
</dbReference>
<evidence type="ECO:0000259" key="10">
    <source>
        <dbReference type="PROSITE" id="PS51914"/>
    </source>
</evidence>
<dbReference type="PROSITE" id="PS51914">
    <property type="entry name" value="MRH"/>
    <property type="match status" value="1"/>
</dbReference>
<evidence type="ECO:0000256" key="6">
    <source>
        <dbReference type="ARBA" id="ARBA00022989"/>
    </source>
</evidence>
<comment type="caution">
    <text evidence="11">The sequence shown here is derived from an EMBL/GenBank/DDBJ whole genome shotgun (WGS) entry which is preliminary data.</text>
</comment>
<dbReference type="Pfam" id="PF23087">
    <property type="entry name" value="MRH_ELAPOR1_9th"/>
    <property type="match status" value="1"/>
</dbReference>
<evidence type="ECO:0000256" key="2">
    <source>
        <dbReference type="ARBA" id="ARBA00007627"/>
    </source>
</evidence>
<dbReference type="Proteomes" id="UP001163046">
    <property type="component" value="Unassembled WGS sequence"/>
</dbReference>
<comment type="subcellular location">
    <subcellularLocation>
        <location evidence="1">Cell membrane</location>
        <topology evidence="1">Single-pass type I membrane protein</topology>
    </subcellularLocation>
</comment>
<dbReference type="SUPFAM" id="SSF50911">
    <property type="entry name" value="Mannose 6-phosphate receptor domain"/>
    <property type="match status" value="1"/>
</dbReference>
<evidence type="ECO:0000313" key="11">
    <source>
        <dbReference type="EMBL" id="KAJ7370828.1"/>
    </source>
</evidence>
<evidence type="ECO:0000256" key="1">
    <source>
        <dbReference type="ARBA" id="ARBA00004251"/>
    </source>
</evidence>
<keyword evidence="4" id="KW-0812">Transmembrane</keyword>
<keyword evidence="3" id="KW-1003">Cell membrane</keyword>
<name>A0A9X0CQS6_9CNID</name>
<dbReference type="InterPro" id="IPR009011">
    <property type="entry name" value="Man6P_isomerase_rcpt-bd_dom_sf"/>
</dbReference>
<dbReference type="OrthoDB" id="439917at2759"/>